<dbReference type="EMBL" id="AP022870">
    <property type="protein sequence ID" value="BCB82583.1"/>
    <property type="molecule type" value="Genomic_DNA"/>
</dbReference>
<name>A0A6F8Y987_9ACTN</name>
<organism evidence="2 3">
    <name type="scientific">Phytohabitans flavus</name>
    <dbReference type="NCBI Taxonomy" id="1076124"/>
    <lineage>
        <taxon>Bacteria</taxon>
        <taxon>Bacillati</taxon>
        <taxon>Actinomycetota</taxon>
        <taxon>Actinomycetes</taxon>
        <taxon>Micromonosporales</taxon>
        <taxon>Micromonosporaceae</taxon>
    </lineage>
</organism>
<evidence type="ECO:0000313" key="3">
    <source>
        <dbReference type="Proteomes" id="UP000502508"/>
    </source>
</evidence>
<protein>
    <submittedName>
        <fullName evidence="2">Uncharacterized protein</fullName>
    </submittedName>
</protein>
<reference evidence="2 3" key="1">
    <citation type="submission" date="2020-03" db="EMBL/GenBank/DDBJ databases">
        <title>Whole genome shotgun sequence of Phytohabitans flavus NBRC 107702.</title>
        <authorList>
            <person name="Komaki H."/>
            <person name="Tamura T."/>
        </authorList>
    </citation>
    <scope>NUCLEOTIDE SEQUENCE [LARGE SCALE GENOMIC DNA]</scope>
    <source>
        <strain evidence="2 3">NBRC 107702</strain>
    </source>
</reference>
<proteinExistence type="predicted"/>
<gene>
    <name evidence="2" type="ORF">Pflav_089930</name>
</gene>
<dbReference type="KEGG" id="pfla:Pflav_089930"/>
<reference evidence="2 3" key="2">
    <citation type="submission" date="2020-03" db="EMBL/GenBank/DDBJ databases">
        <authorList>
            <person name="Ichikawa N."/>
            <person name="Kimura A."/>
            <person name="Kitahashi Y."/>
            <person name="Uohara A."/>
        </authorList>
    </citation>
    <scope>NUCLEOTIDE SEQUENCE [LARGE SCALE GENOMIC DNA]</scope>
    <source>
        <strain evidence="2 3">NBRC 107702</strain>
    </source>
</reference>
<evidence type="ECO:0000313" key="2">
    <source>
        <dbReference type="EMBL" id="BCB82583.1"/>
    </source>
</evidence>
<sequence length="98" mass="10434">MWRWGVEHGRGAPSPDGGSTSSIRDSLLVSWPVDWSGESGSAVASLDTDVDGCLFNLESISLQQLTQLRSSVMAEIITQAMSRAGQGDDLAAPFQSHI</sequence>
<feature type="compositionally biased region" description="Basic and acidic residues" evidence="1">
    <location>
        <begin position="1"/>
        <end position="10"/>
    </location>
</feature>
<dbReference type="AlphaFoldDB" id="A0A6F8Y987"/>
<evidence type="ECO:0000256" key="1">
    <source>
        <dbReference type="SAM" id="MobiDB-lite"/>
    </source>
</evidence>
<keyword evidence="3" id="KW-1185">Reference proteome</keyword>
<feature type="region of interest" description="Disordered" evidence="1">
    <location>
        <begin position="1"/>
        <end position="21"/>
    </location>
</feature>
<accession>A0A6F8Y987</accession>
<dbReference type="Proteomes" id="UP000502508">
    <property type="component" value="Chromosome"/>
</dbReference>